<proteinExistence type="predicted"/>
<accession>A0ABM6XTX7</accession>
<dbReference type="PANTHER" id="PTHR13504:SF33">
    <property type="entry name" value="FIC FAMILY PROTEIN"/>
    <property type="match status" value="1"/>
</dbReference>
<dbReference type="InterPro" id="IPR036388">
    <property type="entry name" value="WH-like_DNA-bd_sf"/>
</dbReference>
<protein>
    <submittedName>
        <fullName evidence="2">Fic family protein</fullName>
    </submittedName>
</protein>
<evidence type="ECO:0000313" key="3">
    <source>
        <dbReference type="Proteomes" id="UP000256971"/>
    </source>
</evidence>
<evidence type="ECO:0000313" key="2">
    <source>
        <dbReference type="EMBL" id="AXO12906.1"/>
    </source>
</evidence>
<dbReference type="RefSeq" id="WP_064788055.1">
    <property type="nucleotide sequence ID" value="NZ_CP031555.1"/>
</dbReference>
<name>A0ABM6XTX7_9PROT</name>
<keyword evidence="3" id="KW-1185">Reference proteome</keyword>
<dbReference type="Proteomes" id="UP000256971">
    <property type="component" value="Chromosome"/>
</dbReference>
<evidence type="ECO:0000259" key="1">
    <source>
        <dbReference type="PROSITE" id="PS51459"/>
    </source>
</evidence>
<dbReference type="PROSITE" id="PS51459">
    <property type="entry name" value="FIDO"/>
    <property type="match status" value="1"/>
</dbReference>
<dbReference type="SUPFAM" id="SSF46785">
    <property type="entry name" value="Winged helix' DNA-binding domain"/>
    <property type="match status" value="1"/>
</dbReference>
<dbReference type="InterPro" id="IPR036597">
    <property type="entry name" value="Fido-like_dom_sf"/>
</dbReference>
<sequence>MGKWNWQHSDWPNFTWDRQQIQAYLPSVYHKQGYVAGLVDSLNGTGTLITKALTENIVASFAIEGEHLDATVLSDEIERGFGRASSWDDAKSVGILEGNAAALISNVFDKSSQDLTLHRLGIWQRCMFERTCSPAQIGQPATWRTEDINVVSGGSGDRRIHFEAPSPSRVAIEMETFLNWFASSREAKEIDPLSRAAWAHLWFATVHPFEDGNGRSARAVADLALFQSDKNAVLYPMAPYILADRENYYAVLERTQSSGLDVTEWMNWFFKTLENALDGAITRLNWSVEANSLVTMQPETRLLTQQVRILVLLHDDADQNVISASQYAAINSVSKATATRHLTDLVDKGYLCVCEGRGRSTKYRLSSK</sequence>
<dbReference type="Gene3D" id="1.10.3290.10">
    <property type="entry name" value="Fido-like domain"/>
    <property type="match status" value="1"/>
</dbReference>
<dbReference type="Pfam" id="PF02661">
    <property type="entry name" value="Fic"/>
    <property type="match status" value="1"/>
</dbReference>
<organism evidence="2 3">
    <name type="scientific">Thalassospira indica</name>
    <dbReference type="NCBI Taxonomy" id="1891279"/>
    <lineage>
        <taxon>Bacteria</taxon>
        <taxon>Pseudomonadati</taxon>
        <taxon>Pseudomonadota</taxon>
        <taxon>Alphaproteobacteria</taxon>
        <taxon>Rhodospirillales</taxon>
        <taxon>Thalassospiraceae</taxon>
        <taxon>Thalassospira</taxon>
    </lineage>
</organism>
<gene>
    <name evidence="2" type="ORF">DY252_00540</name>
</gene>
<dbReference type="PANTHER" id="PTHR13504">
    <property type="entry name" value="FIDO DOMAIN-CONTAINING PROTEIN DDB_G0283145"/>
    <property type="match status" value="1"/>
</dbReference>
<feature type="domain" description="Fido" evidence="1">
    <location>
        <begin position="115"/>
        <end position="271"/>
    </location>
</feature>
<dbReference type="Gene3D" id="1.10.10.10">
    <property type="entry name" value="Winged helix-like DNA-binding domain superfamily/Winged helix DNA-binding domain"/>
    <property type="match status" value="1"/>
</dbReference>
<dbReference type="InterPro" id="IPR003812">
    <property type="entry name" value="Fido"/>
</dbReference>
<dbReference type="InterPro" id="IPR036390">
    <property type="entry name" value="WH_DNA-bd_sf"/>
</dbReference>
<dbReference type="InterPro" id="IPR025230">
    <property type="entry name" value="DUF4172"/>
</dbReference>
<dbReference type="SUPFAM" id="SSF140931">
    <property type="entry name" value="Fic-like"/>
    <property type="match status" value="1"/>
</dbReference>
<dbReference type="Pfam" id="PF13776">
    <property type="entry name" value="DUF4172"/>
    <property type="match status" value="1"/>
</dbReference>
<dbReference type="InterPro" id="IPR040198">
    <property type="entry name" value="Fido_containing"/>
</dbReference>
<reference evidence="2 3" key="1">
    <citation type="submission" date="2018-08" db="EMBL/GenBank/DDBJ databases">
        <title>Complete genome sequence of type strain Thalassospira indica MCCC 1A01103T, isolated from isolated from deep seawater of the Indian Ocean.</title>
        <authorList>
            <person name="Liu Y."/>
        </authorList>
    </citation>
    <scope>NUCLEOTIDE SEQUENCE [LARGE SCALE GENOMIC DNA]</scope>
    <source>
        <strain evidence="2 3">PB8BT</strain>
    </source>
</reference>
<dbReference type="EMBL" id="CP031555">
    <property type="protein sequence ID" value="AXO12906.1"/>
    <property type="molecule type" value="Genomic_DNA"/>
</dbReference>